<accession>A0A1W2A5X2</accession>
<keyword evidence="5" id="KW-0808">Transferase</keyword>
<evidence type="ECO:0000256" key="11">
    <source>
        <dbReference type="SAM" id="Phobius"/>
    </source>
</evidence>
<dbReference type="Proteomes" id="UP000192790">
    <property type="component" value="Unassembled WGS sequence"/>
</dbReference>
<protein>
    <recommendedName>
        <fullName evidence="3">histidine kinase</fullName>
        <ecNumber evidence="3">2.7.13.3</ecNumber>
    </recommendedName>
</protein>
<dbReference type="GO" id="GO:0005886">
    <property type="term" value="C:plasma membrane"/>
    <property type="evidence" value="ECO:0007669"/>
    <property type="project" value="TreeGrafter"/>
</dbReference>
<dbReference type="PANTHER" id="PTHR45436:SF5">
    <property type="entry name" value="SENSOR HISTIDINE KINASE TRCS"/>
    <property type="match status" value="1"/>
</dbReference>
<dbReference type="FunFam" id="1.10.287.130:FF:000001">
    <property type="entry name" value="Two-component sensor histidine kinase"/>
    <property type="match status" value="1"/>
</dbReference>
<dbReference type="OrthoDB" id="9813151at2"/>
<sequence>MDRSQSETGRRFSDRMRQSIVLSLNTRLFFRYLGVFISMDVLLCALFAGGLLFYAESVSAKYVLAAEAAGAPGGGELAFTEAAGFRLASPDADLKGYVPPEAFRFLYPEATADAARSLRMGSGDTWWDSVLGSEYVVVPSGLDPPLAVYFSLGEPLRLFGWLLLIFAIAQALALLRGLARNARTIREAIRPVNELAEAARTLNERGEMSPAELRRLAGTLNAINADHLDTRIPVSGAQEELKTLAAAINSLLDRINESYRAQARFVSDASHELRTPISVIRGYANLLDRWGKNDPETTQEAITAIKHESEAMQELVEQLLFLARSDNDTLRLTLSPVDLMEIVEEVYRETNLVHTEHRLERAPGPPVVVSGDAGLLKQALRILVDNSIKYTPPGGRILIGAKREGNEAVLLVEDEGTGVSPEALPRIFDRFYRAEESRARKTGGAGLGLSIAKRIADEHGGSFQVLSRENIGTRMMLFLPLAQAEDALKTAGPD</sequence>
<dbReference type="SMART" id="SM00387">
    <property type="entry name" value="HATPase_c"/>
    <property type="match status" value="1"/>
</dbReference>
<dbReference type="AlphaFoldDB" id="A0A1W2A5X2"/>
<evidence type="ECO:0000256" key="9">
    <source>
        <dbReference type="ARBA" id="ARBA00023012"/>
    </source>
</evidence>
<dbReference type="CDD" id="cd06225">
    <property type="entry name" value="HAMP"/>
    <property type="match status" value="1"/>
</dbReference>
<dbReference type="CDD" id="cd00082">
    <property type="entry name" value="HisKA"/>
    <property type="match status" value="1"/>
</dbReference>
<dbReference type="InterPro" id="IPR050428">
    <property type="entry name" value="TCS_sensor_his_kinase"/>
</dbReference>
<keyword evidence="9" id="KW-0902">Two-component regulatory system</keyword>
<dbReference type="InterPro" id="IPR003660">
    <property type="entry name" value="HAMP_dom"/>
</dbReference>
<dbReference type="FunFam" id="3.30.565.10:FF:000006">
    <property type="entry name" value="Sensor histidine kinase WalK"/>
    <property type="match status" value="1"/>
</dbReference>
<evidence type="ECO:0000256" key="10">
    <source>
        <dbReference type="ARBA" id="ARBA00023136"/>
    </source>
</evidence>
<dbReference type="InterPro" id="IPR036097">
    <property type="entry name" value="HisK_dim/P_sf"/>
</dbReference>
<dbReference type="CDD" id="cd00075">
    <property type="entry name" value="HATPase"/>
    <property type="match status" value="1"/>
</dbReference>
<proteinExistence type="predicted"/>
<dbReference type="SMART" id="SM00388">
    <property type="entry name" value="HisKA"/>
    <property type="match status" value="1"/>
</dbReference>
<keyword evidence="7 14" id="KW-0418">Kinase</keyword>
<dbReference type="InterPro" id="IPR004358">
    <property type="entry name" value="Sig_transdc_His_kin-like_C"/>
</dbReference>
<evidence type="ECO:0000256" key="8">
    <source>
        <dbReference type="ARBA" id="ARBA00022989"/>
    </source>
</evidence>
<gene>
    <name evidence="14" type="ORF">SAMN02745168_1533</name>
</gene>
<comment type="catalytic activity">
    <reaction evidence="1">
        <text>ATP + protein L-histidine = ADP + protein N-phospho-L-histidine.</text>
        <dbReference type="EC" id="2.7.13.3"/>
    </reaction>
</comment>
<evidence type="ECO:0000256" key="3">
    <source>
        <dbReference type="ARBA" id="ARBA00012438"/>
    </source>
</evidence>
<dbReference type="EMBL" id="FWXW01000003">
    <property type="protein sequence ID" value="SMC56067.1"/>
    <property type="molecule type" value="Genomic_DNA"/>
</dbReference>
<dbReference type="SUPFAM" id="SSF47384">
    <property type="entry name" value="Homodimeric domain of signal transducing histidine kinase"/>
    <property type="match status" value="1"/>
</dbReference>
<keyword evidence="8 11" id="KW-1133">Transmembrane helix</keyword>
<dbReference type="PROSITE" id="PS50109">
    <property type="entry name" value="HIS_KIN"/>
    <property type="match status" value="1"/>
</dbReference>
<dbReference type="SUPFAM" id="SSF55874">
    <property type="entry name" value="ATPase domain of HSP90 chaperone/DNA topoisomerase II/histidine kinase"/>
    <property type="match status" value="1"/>
</dbReference>
<dbReference type="Pfam" id="PF00512">
    <property type="entry name" value="HisKA"/>
    <property type="match status" value="1"/>
</dbReference>
<dbReference type="EC" id="2.7.13.3" evidence="3"/>
<feature type="domain" description="HAMP" evidence="13">
    <location>
        <begin position="213"/>
        <end position="260"/>
    </location>
</feature>
<dbReference type="PROSITE" id="PS50885">
    <property type="entry name" value="HAMP"/>
    <property type="match status" value="1"/>
</dbReference>
<dbReference type="InterPro" id="IPR003661">
    <property type="entry name" value="HisK_dim/P_dom"/>
</dbReference>
<evidence type="ECO:0000259" key="13">
    <source>
        <dbReference type="PROSITE" id="PS50885"/>
    </source>
</evidence>
<evidence type="ECO:0000259" key="12">
    <source>
        <dbReference type="PROSITE" id="PS50109"/>
    </source>
</evidence>
<evidence type="ECO:0000256" key="4">
    <source>
        <dbReference type="ARBA" id="ARBA00022553"/>
    </source>
</evidence>
<evidence type="ECO:0000256" key="7">
    <source>
        <dbReference type="ARBA" id="ARBA00022777"/>
    </source>
</evidence>
<dbReference type="InterPro" id="IPR036890">
    <property type="entry name" value="HATPase_C_sf"/>
</dbReference>
<dbReference type="Pfam" id="PF02518">
    <property type="entry name" value="HATPase_c"/>
    <property type="match status" value="1"/>
</dbReference>
<evidence type="ECO:0000256" key="2">
    <source>
        <dbReference type="ARBA" id="ARBA00004370"/>
    </source>
</evidence>
<evidence type="ECO:0000256" key="5">
    <source>
        <dbReference type="ARBA" id="ARBA00022679"/>
    </source>
</evidence>
<dbReference type="SMART" id="SM00304">
    <property type="entry name" value="HAMP"/>
    <property type="match status" value="1"/>
</dbReference>
<keyword evidence="4" id="KW-0597">Phosphoprotein</keyword>
<dbReference type="Pfam" id="PF00672">
    <property type="entry name" value="HAMP"/>
    <property type="match status" value="1"/>
</dbReference>
<evidence type="ECO:0000256" key="1">
    <source>
        <dbReference type="ARBA" id="ARBA00000085"/>
    </source>
</evidence>
<dbReference type="STRING" id="1122930.SAMN02745168_1533"/>
<keyword evidence="15" id="KW-1185">Reference proteome</keyword>
<evidence type="ECO:0000313" key="15">
    <source>
        <dbReference type="Proteomes" id="UP000192790"/>
    </source>
</evidence>
<evidence type="ECO:0000256" key="6">
    <source>
        <dbReference type="ARBA" id="ARBA00022692"/>
    </source>
</evidence>
<dbReference type="Gene3D" id="3.30.565.10">
    <property type="entry name" value="Histidine kinase-like ATPase, C-terminal domain"/>
    <property type="match status" value="1"/>
</dbReference>
<dbReference type="InterPro" id="IPR005467">
    <property type="entry name" value="His_kinase_dom"/>
</dbReference>
<comment type="subcellular location">
    <subcellularLocation>
        <location evidence="2">Membrane</location>
    </subcellularLocation>
</comment>
<name>A0A1W2A5X2_9FIRM</name>
<feature type="transmembrane region" description="Helical" evidence="11">
    <location>
        <begin position="158"/>
        <end position="179"/>
    </location>
</feature>
<feature type="domain" description="Histidine kinase" evidence="12">
    <location>
        <begin position="268"/>
        <end position="483"/>
    </location>
</feature>
<organism evidence="14 15">
    <name type="scientific">Papillibacter cinnamivorans DSM 12816</name>
    <dbReference type="NCBI Taxonomy" id="1122930"/>
    <lineage>
        <taxon>Bacteria</taxon>
        <taxon>Bacillati</taxon>
        <taxon>Bacillota</taxon>
        <taxon>Clostridia</taxon>
        <taxon>Eubacteriales</taxon>
        <taxon>Oscillospiraceae</taxon>
        <taxon>Papillibacter</taxon>
    </lineage>
</organism>
<evidence type="ECO:0000313" key="14">
    <source>
        <dbReference type="EMBL" id="SMC56067.1"/>
    </source>
</evidence>
<dbReference type="PANTHER" id="PTHR45436">
    <property type="entry name" value="SENSOR HISTIDINE KINASE YKOH"/>
    <property type="match status" value="1"/>
</dbReference>
<dbReference type="RefSeq" id="WP_084234154.1">
    <property type="nucleotide sequence ID" value="NZ_FWXW01000003.1"/>
</dbReference>
<dbReference type="InterPro" id="IPR003594">
    <property type="entry name" value="HATPase_dom"/>
</dbReference>
<keyword evidence="10 11" id="KW-0472">Membrane</keyword>
<keyword evidence="6 11" id="KW-0812">Transmembrane</keyword>
<feature type="transmembrane region" description="Helical" evidence="11">
    <location>
        <begin position="32"/>
        <end position="55"/>
    </location>
</feature>
<reference evidence="14 15" key="1">
    <citation type="submission" date="2017-04" db="EMBL/GenBank/DDBJ databases">
        <authorList>
            <person name="Afonso C.L."/>
            <person name="Miller P.J."/>
            <person name="Scott M.A."/>
            <person name="Spackman E."/>
            <person name="Goraichik I."/>
            <person name="Dimitrov K.M."/>
            <person name="Suarez D.L."/>
            <person name="Swayne D.E."/>
        </authorList>
    </citation>
    <scope>NUCLEOTIDE SEQUENCE [LARGE SCALE GENOMIC DNA]</scope>
    <source>
        <strain evidence="14 15">DSM 12816</strain>
    </source>
</reference>
<dbReference type="GO" id="GO:0000155">
    <property type="term" value="F:phosphorelay sensor kinase activity"/>
    <property type="evidence" value="ECO:0007669"/>
    <property type="project" value="InterPro"/>
</dbReference>
<dbReference type="Gene3D" id="1.10.287.130">
    <property type="match status" value="1"/>
</dbReference>
<dbReference type="Gene3D" id="6.10.340.10">
    <property type="match status" value="1"/>
</dbReference>
<dbReference type="PRINTS" id="PR00344">
    <property type="entry name" value="BCTRLSENSOR"/>
</dbReference>